<proteinExistence type="predicted"/>
<evidence type="ECO:0008006" key="4">
    <source>
        <dbReference type="Google" id="ProtNLM"/>
    </source>
</evidence>
<organism evidence="2 3">
    <name type="scientific">Schizopora paradoxa</name>
    <dbReference type="NCBI Taxonomy" id="27342"/>
    <lineage>
        <taxon>Eukaryota</taxon>
        <taxon>Fungi</taxon>
        <taxon>Dikarya</taxon>
        <taxon>Basidiomycota</taxon>
        <taxon>Agaricomycotina</taxon>
        <taxon>Agaricomycetes</taxon>
        <taxon>Hymenochaetales</taxon>
        <taxon>Schizoporaceae</taxon>
        <taxon>Schizopora</taxon>
    </lineage>
</organism>
<dbReference type="GO" id="GO:0005506">
    <property type="term" value="F:iron ion binding"/>
    <property type="evidence" value="ECO:0007669"/>
    <property type="project" value="InterPro"/>
</dbReference>
<evidence type="ECO:0000256" key="1">
    <source>
        <dbReference type="SAM" id="Phobius"/>
    </source>
</evidence>
<dbReference type="InterPro" id="IPR036396">
    <property type="entry name" value="Cyt_P450_sf"/>
</dbReference>
<protein>
    <recommendedName>
        <fullName evidence="4">Cytochrome P450</fullName>
    </recommendedName>
</protein>
<dbReference type="AlphaFoldDB" id="A0A0H2RFZ7"/>
<dbReference type="Gene3D" id="1.10.630.10">
    <property type="entry name" value="Cytochrome P450"/>
    <property type="match status" value="1"/>
</dbReference>
<gene>
    <name evidence="2" type="ORF">SCHPADRAFT_948249</name>
</gene>
<keyword evidence="1" id="KW-0812">Transmembrane</keyword>
<dbReference type="GO" id="GO:0004497">
    <property type="term" value="F:monooxygenase activity"/>
    <property type="evidence" value="ECO:0007669"/>
    <property type="project" value="InterPro"/>
</dbReference>
<dbReference type="SUPFAM" id="SSF48264">
    <property type="entry name" value="Cytochrome P450"/>
    <property type="match status" value="1"/>
</dbReference>
<dbReference type="Proteomes" id="UP000053477">
    <property type="component" value="Unassembled WGS sequence"/>
</dbReference>
<dbReference type="GO" id="GO:0016705">
    <property type="term" value="F:oxidoreductase activity, acting on paired donors, with incorporation or reduction of molecular oxygen"/>
    <property type="evidence" value="ECO:0007669"/>
    <property type="project" value="InterPro"/>
</dbReference>
<accession>A0A0H2RFZ7</accession>
<keyword evidence="3" id="KW-1185">Reference proteome</keyword>
<name>A0A0H2RFZ7_9AGAM</name>
<evidence type="ECO:0000313" key="3">
    <source>
        <dbReference type="Proteomes" id="UP000053477"/>
    </source>
</evidence>
<keyword evidence="1" id="KW-1133">Transmembrane helix</keyword>
<feature type="transmembrane region" description="Helical" evidence="1">
    <location>
        <begin position="6"/>
        <end position="25"/>
    </location>
</feature>
<feature type="transmembrane region" description="Helical" evidence="1">
    <location>
        <begin position="73"/>
        <end position="95"/>
    </location>
</feature>
<keyword evidence="1" id="KW-0472">Membrane</keyword>
<dbReference type="InParanoid" id="A0A0H2RFZ7"/>
<reference evidence="2 3" key="1">
    <citation type="submission" date="2015-04" db="EMBL/GenBank/DDBJ databases">
        <title>Complete genome sequence of Schizopora paradoxa KUC8140, a cosmopolitan wood degrader in East Asia.</title>
        <authorList>
            <consortium name="DOE Joint Genome Institute"/>
            <person name="Min B."/>
            <person name="Park H."/>
            <person name="Jang Y."/>
            <person name="Kim J.-J."/>
            <person name="Kim K.H."/>
            <person name="Pangilinan J."/>
            <person name="Lipzen A."/>
            <person name="Riley R."/>
            <person name="Grigoriev I.V."/>
            <person name="Spatafora J.W."/>
            <person name="Choi I.-G."/>
        </authorList>
    </citation>
    <scope>NUCLEOTIDE SEQUENCE [LARGE SCALE GENOMIC DNA]</scope>
    <source>
        <strain evidence="2 3">KUC8140</strain>
    </source>
</reference>
<dbReference type="EMBL" id="KQ086948">
    <property type="protein sequence ID" value="KLO03856.1"/>
    <property type="molecule type" value="Genomic_DNA"/>
</dbReference>
<sequence length="97" mass="10761">MSRHPFSLLDVSLLCGTSLILLSLWSKWRQRSKLPLPPGPKRLPVVGNILQIMSLGSKFWQTASEWGKIYGDLIYLEVAGFPVLVAPIPVVVSFISV</sequence>
<dbReference type="GO" id="GO:0020037">
    <property type="term" value="F:heme binding"/>
    <property type="evidence" value="ECO:0007669"/>
    <property type="project" value="InterPro"/>
</dbReference>
<evidence type="ECO:0000313" key="2">
    <source>
        <dbReference type="EMBL" id="KLO03856.1"/>
    </source>
</evidence>
<dbReference type="STRING" id="27342.A0A0H2RFZ7"/>
<dbReference type="OrthoDB" id="2789670at2759"/>